<dbReference type="KEGG" id="rho:RHOM_10725"/>
<evidence type="ECO:0000313" key="2">
    <source>
        <dbReference type="EMBL" id="AEN97254.1"/>
    </source>
</evidence>
<dbReference type="Pfam" id="PF09509">
    <property type="entry name" value="Hypoth_Ymh"/>
    <property type="match status" value="1"/>
</dbReference>
<sequence length="257" mass="29709">MAEKIRKLANSEVEVLSRIVAECMTGSQMNEIFRECGVRDTSNESTKWKRIYYTFLTRQEIDGASNAFLNFIKKSLKPVRFINGQNGDYDEILLEINKPLMLIGLQMTNERKLLKIEAATTISEVERRTRDLVSELQKRHIHQDVIKCCKEEYLQENYFHAIFEAAKSLSEKVREKTGMQDDDSNLFNNAFVVNNPRLAINSLQTPSERNAQNGLKEMLNGITHMVRNVTAHELKIKWIVNEQDAIDILTTISFLHK</sequence>
<reference evidence="2 3" key="1">
    <citation type="journal article" date="2015" name="Genome Announc.">
        <title>Complete genome sequence of the human gut symbiont Roseburia hominis.</title>
        <authorList>
            <person name="Travis A.J."/>
            <person name="Kelly D."/>
            <person name="Flint H.J."/>
            <person name="Aminov R.I."/>
        </authorList>
    </citation>
    <scope>NUCLEOTIDE SEQUENCE [LARGE SCALE GENOMIC DNA]</scope>
    <source>
        <strain evidence="3">DSM 16839 / JCM 17582 / NCIMB 14029 / A2-183</strain>
    </source>
</reference>
<gene>
    <name evidence="2" type="ordered locus">RHOM_10725</name>
</gene>
<dbReference type="NCBIfam" id="TIGR02391">
    <property type="entry name" value="hypoth_ymh"/>
    <property type="match status" value="1"/>
</dbReference>
<dbReference type="EMBL" id="CP003040">
    <property type="protein sequence ID" value="AEN97254.1"/>
    <property type="molecule type" value="Genomic_DNA"/>
</dbReference>
<dbReference type="Proteomes" id="UP000008178">
    <property type="component" value="Chromosome"/>
</dbReference>
<dbReference type="RefSeq" id="WP_014080274.1">
    <property type="nucleotide sequence ID" value="NC_015977.1"/>
</dbReference>
<organism evidence="2 3">
    <name type="scientific">Roseburia hominis (strain DSM 16839 / JCM 17582 / NCIMB 14029 / A2-183)</name>
    <dbReference type="NCBI Taxonomy" id="585394"/>
    <lineage>
        <taxon>Bacteria</taxon>
        <taxon>Bacillati</taxon>
        <taxon>Bacillota</taxon>
        <taxon>Clostridia</taxon>
        <taxon>Lachnospirales</taxon>
        <taxon>Lachnospiraceae</taxon>
        <taxon>Roseburia</taxon>
    </lineage>
</organism>
<dbReference type="GeneID" id="93723908"/>
<dbReference type="STRING" id="585394.RHOM_10725"/>
<dbReference type="BioCyc" id="RHOM585394:G1H02-2140-MONOMER"/>
<name>G2T3W7_ROSHA</name>
<feature type="domain" description="Conserved hypothetical protein CHP02391" evidence="1">
    <location>
        <begin position="139"/>
        <end position="257"/>
    </location>
</feature>
<evidence type="ECO:0000313" key="3">
    <source>
        <dbReference type="Proteomes" id="UP000008178"/>
    </source>
</evidence>
<dbReference type="HOGENOM" id="CLU_089583_0_0_9"/>
<dbReference type="OrthoDB" id="1863356at2"/>
<proteinExistence type="predicted"/>
<accession>G2T3W7</accession>
<evidence type="ECO:0000259" key="1">
    <source>
        <dbReference type="Pfam" id="PF09509"/>
    </source>
</evidence>
<dbReference type="InterPro" id="IPR012654">
    <property type="entry name" value="CHP02391"/>
</dbReference>
<protein>
    <recommendedName>
        <fullName evidence="1">Conserved hypothetical protein CHP02391 domain-containing protein</fullName>
    </recommendedName>
</protein>
<dbReference type="AlphaFoldDB" id="G2T3W7"/>
<keyword evidence="3" id="KW-1185">Reference proteome</keyword>
<dbReference type="eggNOG" id="ENOG502Z8W7">
    <property type="taxonomic scope" value="Bacteria"/>
</dbReference>